<dbReference type="PROSITE" id="PS51352">
    <property type="entry name" value="THIOREDOXIN_2"/>
    <property type="match status" value="1"/>
</dbReference>
<evidence type="ECO:0000256" key="3">
    <source>
        <dbReference type="ARBA" id="ARBA00022982"/>
    </source>
</evidence>
<dbReference type="CDD" id="cd02947">
    <property type="entry name" value="TRX_family"/>
    <property type="match status" value="1"/>
</dbReference>
<accession>A0A9D1M6C5</accession>
<dbReference type="Pfam" id="PF00085">
    <property type="entry name" value="Thioredoxin"/>
    <property type="match status" value="1"/>
</dbReference>
<evidence type="ECO:0000256" key="5">
    <source>
        <dbReference type="ARBA" id="ARBA00023284"/>
    </source>
</evidence>
<keyword evidence="2" id="KW-0813">Transport</keyword>
<protein>
    <recommendedName>
        <fullName evidence="6">Thioredoxin</fullName>
    </recommendedName>
</protein>
<dbReference type="PRINTS" id="PR00421">
    <property type="entry name" value="THIOREDOXIN"/>
</dbReference>
<proteinExistence type="inferred from homology"/>
<evidence type="ECO:0000313" key="9">
    <source>
        <dbReference type="Proteomes" id="UP000824112"/>
    </source>
</evidence>
<dbReference type="SUPFAM" id="SSF52833">
    <property type="entry name" value="Thioredoxin-like"/>
    <property type="match status" value="1"/>
</dbReference>
<evidence type="ECO:0000256" key="6">
    <source>
        <dbReference type="NCBIfam" id="TIGR01068"/>
    </source>
</evidence>
<keyword evidence="5" id="KW-0676">Redox-active center</keyword>
<dbReference type="InterPro" id="IPR013766">
    <property type="entry name" value="Thioredoxin_domain"/>
</dbReference>
<dbReference type="GO" id="GO:0015035">
    <property type="term" value="F:protein-disulfide reductase activity"/>
    <property type="evidence" value="ECO:0007669"/>
    <property type="project" value="UniProtKB-UniRule"/>
</dbReference>
<evidence type="ECO:0000256" key="1">
    <source>
        <dbReference type="ARBA" id="ARBA00008987"/>
    </source>
</evidence>
<dbReference type="Proteomes" id="UP000824112">
    <property type="component" value="Unassembled WGS sequence"/>
</dbReference>
<gene>
    <name evidence="8" type="primary">trxA</name>
    <name evidence="8" type="ORF">IAB03_00905</name>
</gene>
<comment type="caution">
    <text evidence="8">The sequence shown here is derived from an EMBL/GenBank/DDBJ whole genome shotgun (WGS) entry which is preliminary data.</text>
</comment>
<organism evidence="8 9">
    <name type="scientific">Candidatus Gallibacteroides avistercoris</name>
    <dbReference type="NCBI Taxonomy" id="2840833"/>
    <lineage>
        <taxon>Bacteria</taxon>
        <taxon>Pseudomonadati</taxon>
        <taxon>Bacteroidota</taxon>
        <taxon>Bacteroidia</taxon>
        <taxon>Bacteroidales</taxon>
        <taxon>Bacteroidaceae</taxon>
        <taxon>Bacteroidaceae incertae sedis</taxon>
        <taxon>Candidatus Gallibacteroides</taxon>
    </lineage>
</organism>
<dbReference type="GO" id="GO:0005737">
    <property type="term" value="C:cytoplasm"/>
    <property type="evidence" value="ECO:0007669"/>
    <property type="project" value="TreeGrafter"/>
</dbReference>
<evidence type="ECO:0000313" key="8">
    <source>
        <dbReference type="EMBL" id="HIU54348.1"/>
    </source>
</evidence>
<dbReference type="PANTHER" id="PTHR45663">
    <property type="entry name" value="GEO12009P1"/>
    <property type="match status" value="1"/>
</dbReference>
<dbReference type="PANTHER" id="PTHR45663:SF11">
    <property type="entry name" value="GEO12009P1"/>
    <property type="match status" value="1"/>
</dbReference>
<keyword evidence="4" id="KW-1015">Disulfide bond</keyword>
<feature type="domain" description="Thioredoxin" evidence="7">
    <location>
        <begin position="1"/>
        <end position="118"/>
    </location>
</feature>
<dbReference type="InterPro" id="IPR036249">
    <property type="entry name" value="Thioredoxin-like_sf"/>
</dbReference>
<comment type="similarity">
    <text evidence="1">Belongs to the thioredoxin family.</text>
</comment>
<dbReference type="NCBIfam" id="TIGR01068">
    <property type="entry name" value="thioredoxin"/>
    <property type="match status" value="1"/>
</dbReference>
<reference evidence="8" key="2">
    <citation type="journal article" date="2021" name="PeerJ">
        <title>Extensive microbial diversity within the chicken gut microbiome revealed by metagenomics and culture.</title>
        <authorList>
            <person name="Gilroy R."/>
            <person name="Ravi A."/>
            <person name="Getino M."/>
            <person name="Pursley I."/>
            <person name="Horton D.L."/>
            <person name="Alikhan N.F."/>
            <person name="Baker D."/>
            <person name="Gharbi K."/>
            <person name="Hall N."/>
            <person name="Watson M."/>
            <person name="Adriaenssens E.M."/>
            <person name="Foster-Nyarko E."/>
            <person name="Jarju S."/>
            <person name="Secka A."/>
            <person name="Antonio M."/>
            <person name="Oren A."/>
            <person name="Chaudhuri R.R."/>
            <person name="La Ragione R."/>
            <person name="Hildebrand F."/>
            <person name="Pallen M.J."/>
        </authorList>
    </citation>
    <scope>NUCLEOTIDE SEQUENCE</scope>
    <source>
        <strain evidence="8">CHK158-818</strain>
    </source>
</reference>
<evidence type="ECO:0000259" key="7">
    <source>
        <dbReference type="PROSITE" id="PS51352"/>
    </source>
</evidence>
<dbReference type="EMBL" id="DVNA01000018">
    <property type="protein sequence ID" value="HIU54348.1"/>
    <property type="molecule type" value="Genomic_DNA"/>
</dbReference>
<sequence>MKAKNLTKAAFLEKIVDFETNPNEWKFLGARPAIIDFYASWCGPCKMLAPILDEIAGEYEGQVDVYKVNVEEEEILASLFGIRGVPSILFIPMTGNPQMSQGALSKNSLNEAIKTILLNQ</sequence>
<dbReference type="InterPro" id="IPR005746">
    <property type="entry name" value="Thioredoxin"/>
</dbReference>
<reference evidence="8" key="1">
    <citation type="submission" date="2020-10" db="EMBL/GenBank/DDBJ databases">
        <authorList>
            <person name="Gilroy R."/>
        </authorList>
    </citation>
    <scope>NUCLEOTIDE SEQUENCE</scope>
    <source>
        <strain evidence="8">CHK158-818</strain>
    </source>
</reference>
<dbReference type="Gene3D" id="3.40.30.10">
    <property type="entry name" value="Glutaredoxin"/>
    <property type="match status" value="1"/>
</dbReference>
<dbReference type="InterPro" id="IPR017937">
    <property type="entry name" value="Thioredoxin_CS"/>
</dbReference>
<dbReference type="PROSITE" id="PS00194">
    <property type="entry name" value="THIOREDOXIN_1"/>
    <property type="match status" value="1"/>
</dbReference>
<name>A0A9D1M6C5_9BACT</name>
<dbReference type="AlphaFoldDB" id="A0A9D1M6C5"/>
<evidence type="ECO:0000256" key="4">
    <source>
        <dbReference type="ARBA" id="ARBA00023157"/>
    </source>
</evidence>
<evidence type="ECO:0000256" key="2">
    <source>
        <dbReference type="ARBA" id="ARBA00022448"/>
    </source>
</evidence>
<keyword evidence="3" id="KW-0249">Electron transport</keyword>